<proteinExistence type="predicted"/>
<reference evidence="1 2" key="1">
    <citation type="journal article" date="2018" name="Sci. Rep.">
        <title>Comparative analysis of the Pocillopora damicornis genome highlights role of immune system in coral evolution.</title>
        <authorList>
            <person name="Cunning R."/>
            <person name="Bay R.A."/>
            <person name="Gillette P."/>
            <person name="Baker A.C."/>
            <person name="Traylor-Knowles N."/>
        </authorList>
    </citation>
    <scope>NUCLEOTIDE SEQUENCE [LARGE SCALE GENOMIC DNA]</scope>
    <source>
        <strain evidence="1">RSMAS</strain>
        <tissue evidence="1">Whole animal</tissue>
    </source>
</reference>
<evidence type="ECO:0000313" key="2">
    <source>
        <dbReference type="Proteomes" id="UP000275408"/>
    </source>
</evidence>
<feature type="non-terminal residue" evidence="1">
    <location>
        <position position="164"/>
    </location>
</feature>
<dbReference type="EMBL" id="RCHS01002921">
    <property type="protein sequence ID" value="RMX44935.1"/>
    <property type="molecule type" value="Genomic_DNA"/>
</dbReference>
<keyword evidence="2" id="KW-1185">Reference proteome</keyword>
<gene>
    <name evidence="1" type="ORF">pdam_00017087</name>
</gene>
<organism evidence="1 2">
    <name type="scientific">Pocillopora damicornis</name>
    <name type="common">Cauliflower coral</name>
    <name type="synonym">Millepora damicornis</name>
    <dbReference type="NCBI Taxonomy" id="46731"/>
    <lineage>
        <taxon>Eukaryota</taxon>
        <taxon>Metazoa</taxon>
        <taxon>Cnidaria</taxon>
        <taxon>Anthozoa</taxon>
        <taxon>Hexacorallia</taxon>
        <taxon>Scleractinia</taxon>
        <taxon>Astrocoeniina</taxon>
        <taxon>Pocilloporidae</taxon>
        <taxon>Pocillopora</taxon>
    </lineage>
</organism>
<name>A0A3M6TU57_POCDA</name>
<evidence type="ECO:0000313" key="1">
    <source>
        <dbReference type="EMBL" id="RMX44935.1"/>
    </source>
</evidence>
<feature type="non-terminal residue" evidence="1">
    <location>
        <position position="1"/>
    </location>
</feature>
<dbReference type="Proteomes" id="UP000275408">
    <property type="component" value="Unassembled WGS sequence"/>
</dbReference>
<dbReference type="AlphaFoldDB" id="A0A3M6TU57"/>
<comment type="caution">
    <text evidence="1">The sequence shown here is derived from an EMBL/GenBank/DDBJ whole genome shotgun (WGS) entry which is preliminary data.</text>
</comment>
<sequence length="164" mass="18969">RNSVNNRRKTEPFLLRGYAGTKGSPKELCAFEYMPTVSAGLFMIFPFSSKEFEEKSGERNNVNNRRKTETFLLRGCIGTNGWLKERCTSEYMPTVSAGLSVIFFLLQRIGREVAVQKTLDFSEINDHLTQRFPRVFYRLFHPPKEQQLGKNNFLSADNDFTPVR</sequence>
<accession>A0A3M6TU57</accession>
<protein>
    <submittedName>
        <fullName evidence="1">Uncharacterized protein</fullName>
    </submittedName>
</protein>